<feature type="transmembrane region" description="Helical" evidence="3">
    <location>
        <begin position="72"/>
        <end position="90"/>
    </location>
</feature>
<feature type="transmembrane region" description="Helical" evidence="3">
    <location>
        <begin position="397"/>
        <end position="420"/>
    </location>
</feature>
<dbReference type="EMBL" id="JBFXLU010000085">
    <property type="protein sequence ID" value="KAL2843926.1"/>
    <property type="molecule type" value="Genomic_DNA"/>
</dbReference>
<dbReference type="PANTHER" id="PTHR11360:SF177">
    <property type="entry name" value="RIBOFLAVIN TRANSPORTER MCH5"/>
    <property type="match status" value="1"/>
</dbReference>
<dbReference type="Gene3D" id="1.20.1250.20">
    <property type="entry name" value="MFS general substrate transporter like domains"/>
    <property type="match status" value="2"/>
</dbReference>
<dbReference type="InterPro" id="IPR011701">
    <property type="entry name" value="MFS"/>
</dbReference>
<feature type="transmembrane region" description="Helical" evidence="3">
    <location>
        <begin position="235"/>
        <end position="254"/>
    </location>
</feature>
<name>A0ABR4JVS2_9EURO</name>
<reference evidence="4 5" key="1">
    <citation type="submission" date="2024-07" db="EMBL/GenBank/DDBJ databases">
        <title>Section-level genome sequencing and comparative genomics of Aspergillus sections Usti and Cavernicolus.</title>
        <authorList>
            <consortium name="Lawrence Berkeley National Laboratory"/>
            <person name="Nybo J.L."/>
            <person name="Vesth T.C."/>
            <person name="Theobald S."/>
            <person name="Frisvad J.C."/>
            <person name="Larsen T.O."/>
            <person name="Kjaerboelling I."/>
            <person name="Rothschild-Mancinelli K."/>
            <person name="Lyhne E.K."/>
            <person name="Kogle M.E."/>
            <person name="Barry K."/>
            <person name="Clum A."/>
            <person name="Na H."/>
            <person name="Ledsgaard L."/>
            <person name="Lin J."/>
            <person name="Lipzen A."/>
            <person name="Kuo A."/>
            <person name="Riley R."/>
            <person name="Mondo S."/>
            <person name="Labutti K."/>
            <person name="Haridas S."/>
            <person name="Pangalinan J."/>
            <person name="Salamov A.A."/>
            <person name="Simmons B.A."/>
            <person name="Magnuson J.K."/>
            <person name="Chen J."/>
            <person name="Drula E."/>
            <person name="Henrissat B."/>
            <person name="Wiebenga A."/>
            <person name="Lubbers R.J."/>
            <person name="Gomes A.C."/>
            <person name="Makela M.R."/>
            <person name="Stajich J."/>
            <person name="Grigoriev I.V."/>
            <person name="Mortensen U.H."/>
            <person name="De Vries R.P."/>
            <person name="Baker S.E."/>
            <person name="Andersen M.R."/>
        </authorList>
    </citation>
    <scope>NUCLEOTIDE SEQUENCE [LARGE SCALE GENOMIC DNA]</scope>
    <source>
        <strain evidence="4 5">CBS 123904</strain>
    </source>
</reference>
<dbReference type="SUPFAM" id="SSF103473">
    <property type="entry name" value="MFS general substrate transporter"/>
    <property type="match status" value="1"/>
</dbReference>
<feature type="transmembrane region" description="Helical" evidence="3">
    <location>
        <begin position="191"/>
        <end position="214"/>
    </location>
</feature>
<accession>A0ABR4JVS2</accession>
<keyword evidence="3" id="KW-1133">Transmembrane helix</keyword>
<comment type="similarity">
    <text evidence="2">Belongs to the major facilitator superfamily. Monocarboxylate porter (TC 2.A.1.13) family.</text>
</comment>
<feature type="transmembrane region" description="Helical" evidence="3">
    <location>
        <begin position="159"/>
        <end position="179"/>
    </location>
</feature>
<sequence length="428" mass="46153">MSDVTDSEQNKESATVAVTSDGVPPEEGFLGWLCLVGAFFGLFCTIGFMNAIGVFQKTYEADMLSTYTSSEISWIFAVQLCLMWAPGPLFGRLIDTYGPAPVLYPCSILCVFALCMTSLADDYYEIFLAQGLAFGIGSGGVFTTCLVCVGQWFVRRRGLATGIATAGSSLGGVIFPIFFNRVMGTVGFYGAVRYTALFIGVLLVATCLCVRARLPRKKWNRQTPWFDVSLFKEKQFSCYVFGAWLVMWGLWAPFDYLSSMAGVAGFSDMLALYLISIVNSTSIPGRLIPPHLSDTLGYFNVLTFSSLGTGASMLVLWLPFNYHHSHAGIIVFATVYGFFSGAVVSLLMPCVAKAGKIETLGQRFGTFQIVISVSCLTGLPTMGAIVNQQGGTDFSGLIIFASTAVLLGTGFLALSTRLLAKARGTRAV</sequence>
<gene>
    <name evidence="4" type="ORF">BJY01DRAFT_248389</name>
</gene>
<dbReference type="PANTHER" id="PTHR11360">
    <property type="entry name" value="MONOCARBOXYLATE TRANSPORTER"/>
    <property type="match status" value="1"/>
</dbReference>
<dbReference type="InterPro" id="IPR036259">
    <property type="entry name" value="MFS_trans_sf"/>
</dbReference>
<organism evidence="4 5">
    <name type="scientific">Aspergillus pseudoustus</name>
    <dbReference type="NCBI Taxonomy" id="1810923"/>
    <lineage>
        <taxon>Eukaryota</taxon>
        <taxon>Fungi</taxon>
        <taxon>Dikarya</taxon>
        <taxon>Ascomycota</taxon>
        <taxon>Pezizomycotina</taxon>
        <taxon>Eurotiomycetes</taxon>
        <taxon>Eurotiomycetidae</taxon>
        <taxon>Eurotiales</taxon>
        <taxon>Aspergillaceae</taxon>
        <taxon>Aspergillus</taxon>
        <taxon>Aspergillus subgen. Nidulantes</taxon>
    </lineage>
</organism>
<evidence type="ECO:0000313" key="4">
    <source>
        <dbReference type="EMBL" id="KAL2843926.1"/>
    </source>
</evidence>
<comment type="caution">
    <text evidence="4">The sequence shown here is derived from an EMBL/GenBank/DDBJ whole genome shotgun (WGS) entry which is preliminary data.</text>
</comment>
<dbReference type="Proteomes" id="UP001610446">
    <property type="component" value="Unassembled WGS sequence"/>
</dbReference>
<protein>
    <submittedName>
        <fullName evidence="4">MFS general substrate transporter</fullName>
    </submittedName>
</protein>
<comment type="subcellular location">
    <subcellularLocation>
        <location evidence="1">Membrane</location>
        <topology evidence="1">Multi-pass membrane protein</topology>
    </subcellularLocation>
</comment>
<feature type="transmembrane region" description="Helical" evidence="3">
    <location>
        <begin position="364"/>
        <end position="385"/>
    </location>
</feature>
<keyword evidence="5" id="KW-1185">Reference proteome</keyword>
<evidence type="ECO:0000313" key="5">
    <source>
        <dbReference type="Proteomes" id="UP001610446"/>
    </source>
</evidence>
<feature type="transmembrane region" description="Helical" evidence="3">
    <location>
        <begin position="29"/>
        <end position="52"/>
    </location>
</feature>
<dbReference type="Pfam" id="PF07690">
    <property type="entry name" value="MFS_1"/>
    <property type="match status" value="1"/>
</dbReference>
<evidence type="ECO:0000256" key="3">
    <source>
        <dbReference type="SAM" id="Phobius"/>
    </source>
</evidence>
<proteinExistence type="inferred from homology"/>
<feature type="transmembrane region" description="Helical" evidence="3">
    <location>
        <begin position="126"/>
        <end position="147"/>
    </location>
</feature>
<dbReference type="InterPro" id="IPR050327">
    <property type="entry name" value="Proton-linked_MCT"/>
</dbReference>
<evidence type="ECO:0000256" key="1">
    <source>
        <dbReference type="ARBA" id="ARBA00004141"/>
    </source>
</evidence>
<feature type="transmembrane region" description="Helical" evidence="3">
    <location>
        <begin position="298"/>
        <end position="320"/>
    </location>
</feature>
<keyword evidence="3" id="KW-0472">Membrane</keyword>
<feature type="transmembrane region" description="Helical" evidence="3">
    <location>
        <begin position="326"/>
        <end position="352"/>
    </location>
</feature>
<evidence type="ECO:0000256" key="2">
    <source>
        <dbReference type="ARBA" id="ARBA00006727"/>
    </source>
</evidence>
<keyword evidence="3" id="KW-0812">Transmembrane</keyword>